<evidence type="ECO:0000256" key="1">
    <source>
        <dbReference type="SAM" id="MobiDB-lite"/>
    </source>
</evidence>
<dbReference type="InterPro" id="IPR043129">
    <property type="entry name" value="ATPase_NBD"/>
</dbReference>
<dbReference type="SUPFAM" id="SSF53067">
    <property type="entry name" value="Actin-like ATPase domain"/>
    <property type="match status" value="1"/>
</dbReference>
<proteinExistence type="predicted"/>
<evidence type="ECO:0000313" key="3">
    <source>
        <dbReference type="Proteomes" id="UP001177744"/>
    </source>
</evidence>
<comment type="caution">
    <text evidence="2">The sequence shown here is derived from an EMBL/GenBank/DDBJ whole genome shotgun (WGS) entry which is preliminary data.</text>
</comment>
<dbReference type="Gene3D" id="3.30.420.40">
    <property type="match status" value="1"/>
</dbReference>
<organism evidence="2 3">
    <name type="scientific">Cnephaeus nilssonii</name>
    <name type="common">Northern bat</name>
    <name type="synonym">Eptesicus nilssonii</name>
    <dbReference type="NCBI Taxonomy" id="3371016"/>
    <lineage>
        <taxon>Eukaryota</taxon>
        <taxon>Metazoa</taxon>
        <taxon>Chordata</taxon>
        <taxon>Craniata</taxon>
        <taxon>Vertebrata</taxon>
        <taxon>Euteleostomi</taxon>
        <taxon>Mammalia</taxon>
        <taxon>Eutheria</taxon>
        <taxon>Laurasiatheria</taxon>
        <taxon>Chiroptera</taxon>
        <taxon>Yangochiroptera</taxon>
        <taxon>Vespertilionidae</taxon>
        <taxon>Cnephaeus</taxon>
    </lineage>
</organism>
<feature type="compositionally biased region" description="Gly residues" evidence="1">
    <location>
        <begin position="13"/>
        <end position="22"/>
    </location>
</feature>
<keyword evidence="3" id="KW-1185">Reference proteome</keyword>
<feature type="region of interest" description="Disordered" evidence="1">
    <location>
        <begin position="1"/>
        <end position="117"/>
    </location>
</feature>
<gene>
    <name evidence="2" type="ORF">QTO34_003137</name>
</gene>
<reference evidence="2" key="1">
    <citation type="submission" date="2023-06" db="EMBL/GenBank/DDBJ databases">
        <title>Reference genome for the Northern bat (Eptesicus nilssonii), a most northern bat species.</title>
        <authorList>
            <person name="Laine V.N."/>
            <person name="Pulliainen A.T."/>
            <person name="Lilley T.M."/>
        </authorList>
    </citation>
    <scope>NUCLEOTIDE SEQUENCE</scope>
    <source>
        <strain evidence="2">BLF_Eptnil</strain>
        <tissue evidence="2">Kidney</tissue>
    </source>
</reference>
<sequence length="179" mass="18826">MPAGGREPWGVVGTTGGRGNGACGAQRLLSGGRWEGLGAESSGGRGAQRTREGSPRHPPQRPWDPAEQSNARPSGPTQRAPPSRPHQQVPHPAGPTQQATQQVRTGSGMGGSCGHRRQAVDAGERAVIRGGVGVHLPLLRVQRLGGRLVLCSLSTFKDMWVTSDDYNEKGPSAVSKRSF</sequence>
<accession>A0AA40HQ44</accession>
<feature type="compositionally biased region" description="Polar residues" evidence="1">
    <location>
        <begin position="95"/>
        <end position="105"/>
    </location>
</feature>
<name>A0AA40HQ44_CNENI</name>
<protein>
    <submittedName>
        <fullName evidence="2">Uncharacterized protein</fullName>
    </submittedName>
</protein>
<dbReference type="EMBL" id="JAULJE010000013">
    <property type="protein sequence ID" value="KAK1335351.1"/>
    <property type="molecule type" value="Genomic_DNA"/>
</dbReference>
<feature type="compositionally biased region" description="Polar residues" evidence="1">
    <location>
        <begin position="67"/>
        <end position="77"/>
    </location>
</feature>
<dbReference type="AlphaFoldDB" id="A0AA40HQ44"/>
<evidence type="ECO:0000313" key="2">
    <source>
        <dbReference type="EMBL" id="KAK1335351.1"/>
    </source>
</evidence>
<dbReference type="Proteomes" id="UP001177744">
    <property type="component" value="Unassembled WGS sequence"/>
</dbReference>